<comment type="caution">
    <text evidence="2">The sequence shown here is derived from an EMBL/GenBank/DDBJ whole genome shotgun (WGS) entry which is preliminary data.</text>
</comment>
<feature type="compositionally biased region" description="Low complexity" evidence="1">
    <location>
        <begin position="19"/>
        <end position="29"/>
    </location>
</feature>
<protein>
    <submittedName>
        <fullName evidence="2">Type VI secretion system baseplate subunit TssG</fullName>
    </submittedName>
</protein>
<gene>
    <name evidence="2" type="primary">tssG</name>
    <name evidence="2" type="ORF">M0638_12210</name>
</gene>
<dbReference type="Proteomes" id="UP001139516">
    <property type="component" value="Unassembled WGS sequence"/>
</dbReference>
<dbReference type="InterPro" id="IPR010732">
    <property type="entry name" value="T6SS_TssG-like"/>
</dbReference>
<feature type="compositionally biased region" description="Low complexity" evidence="1">
    <location>
        <begin position="1"/>
        <end position="10"/>
    </location>
</feature>
<sequence length="371" mass="39284">MTPLVVAPMLPLAPPPESAPARPFPAGAPSAPPSRRPDVPPGWSPQPGGPLPGFRPPPAPSPLQRLEREPTRFTLDQAAWVLAPDGDALSISFRTQPRLGLPAGEVAQANPAARELVAPTFGLIGPGGVLPRHYTAMVGAELRRRSLALHAFVDVLARRFTGLWVLAGAKYRPARDPGPTERALAAAIGLGTPHLAERLESPLAALLFHAGNLANRTGSAERLRGMLEAELGHRVEIEEFVGGWLRLPAGERTRLGGGRQPGQHAALGGGAALGAQVWDPQGRFVIRLGPLRLAQFEALLPGAPLHRRLIELSRLLVGPEQGFALNPVLRADEVPPARLGPAGARMGWTSWLGTGRPRRRDAAEAMFAGGD</sequence>
<dbReference type="PANTHER" id="PTHR35564">
    <property type="match status" value="1"/>
</dbReference>
<dbReference type="NCBIfam" id="TIGR03347">
    <property type="entry name" value="VI_chp_1"/>
    <property type="match status" value="1"/>
</dbReference>
<evidence type="ECO:0000313" key="3">
    <source>
        <dbReference type="Proteomes" id="UP001139516"/>
    </source>
</evidence>
<feature type="region of interest" description="Disordered" evidence="1">
    <location>
        <begin position="1"/>
        <end position="65"/>
    </location>
</feature>
<dbReference type="PANTHER" id="PTHR35564:SF4">
    <property type="entry name" value="CYTOPLASMIC PROTEIN"/>
    <property type="match status" value="1"/>
</dbReference>
<proteinExistence type="predicted"/>
<dbReference type="Pfam" id="PF06996">
    <property type="entry name" value="T6SS_TssG"/>
    <property type="match status" value="1"/>
</dbReference>
<keyword evidence="3" id="KW-1185">Reference proteome</keyword>
<organism evidence="2 3">
    <name type="scientific">Roseomonas acroporae</name>
    <dbReference type="NCBI Taxonomy" id="2937791"/>
    <lineage>
        <taxon>Bacteria</taxon>
        <taxon>Pseudomonadati</taxon>
        <taxon>Pseudomonadota</taxon>
        <taxon>Alphaproteobacteria</taxon>
        <taxon>Acetobacterales</taxon>
        <taxon>Roseomonadaceae</taxon>
        <taxon>Roseomonas</taxon>
    </lineage>
</organism>
<dbReference type="RefSeq" id="WP_248667268.1">
    <property type="nucleotide sequence ID" value="NZ_JALPRX010000050.1"/>
</dbReference>
<accession>A0A9X1YAJ9</accession>
<dbReference type="EMBL" id="JALPRX010000050">
    <property type="protein sequence ID" value="MCK8785147.1"/>
    <property type="molecule type" value="Genomic_DNA"/>
</dbReference>
<dbReference type="AlphaFoldDB" id="A0A9X1YAJ9"/>
<reference evidence="2" key="1">
    <citation type="submission" date="2022-04" db="EMBL/GenBank/DDBJ databases">
        <title>Roseomonas acroporae sp. nov., isolated from coral Acropora digitifera.</title>
        <authorList>
            <person name="Sun H."/>
        </authorList>
    </citation>
    <scope>NUCLEOTIDE SEQUENCE</scope>
    <source>
        <strain evidence="2">NAR14</strain>
    </source>
</reference>
<feature type="compositionally biased region" description="Pro residues" evidence="1">
    <location>
        <begin position="30"/>
        <end position="61"/>
    </location>
</feature>
<evidence type="ECO:0000256" key="1">
    <source>
        <dbReference type="SAM" id="MobiDB-lite"/>
    </source>
</evidence>
<evidence type="ECO:0000313" key="2">
    <source>
        <dbReference type="EMBL" id="MCK8785147.1"/>
    </source>
</evidence>
<name>A0A9X1YAJ9_9PROT</name>